<accession>A0AAP0I1I4</accession>
<dbReference type="Proteomes" id="UP001419268">
    <property type="component" value="Unassembled WGS sequence"/>
</dbReference>
<dbReference type="EMBL" id="JBBNAG010000009">
    <property type="protein sequence ID" value="KAK9104731.1"/>
    <property type="molecule type" value="Genomic_DNA"/>
</dbReference>
<proteinExistence type="predicted"/>
<comment type="caution">
    <text evidence="1">The sequence shown here is derived from an EMBL/GenBank/DDBJ whole genome shotgun (WGS) entry which is preliminary data.</text>
</comment>
<sequence>MGMVLNNIVLIMDIYFGEIADYIDVLNFDDGKSCKFQEDWNLNAIQILWKKSSKLKCRPLILYLNQKKIYY</sequence>
<keyword evidence="2" id="KW-1185">Reference proteome</keyword>
<name>A0AAP0I1I4_9MAGN</name>
<evidence type="ECO:0000313" key="1">
    <source>
        <dbReference type="EMBL" id="KAK9104731.1"/>
    </source>
</evidence>
<gene>
    <name evidence="1" type="ORF">Scep_021575</name>
</gene>
<protein>
    <submittedName>
        <fullName evidence="1">Uncharacterized protein</fullName>
    </submittedName>
</protein>
<organism evidence="1 2">
    <name type="scientific">Stephania cephalantha</name>
    <dbReference type="NCBI Taxonomy" id="152367"/>
    <lineage>
        <taxon>Eukaryota</taxon>
        <taxon>Viridiplantae</taxon>
        <taxon>Streptophyta</taxon>
        <taxon>Embryophyta</taxon>
        <taxon>Tracheophyta</taxon>
        <taxon>Spermatophyta</taxon>
        <taxon>Magnoliopsida</taxon>
        <taxon>Ranunculales</taxon>
        <taxon>Menispermaceae</taxon>
        <taxon>Menispermoideae</taxon>
        <taxon>Cissampelideae</taxon>
        <taxon>Stephania</taxon>
    </lineage>
</organism>
<dbReference type="AlphaFoldDB" id="A0AAP0I1I4"/>
<evidence type="ECO:0000313" key="2">
    <source>
        <dbReference type="Proteomes" id="UP001419268"/>
    </source>
</evidence>
<reference evidence="1 2" key="1">
    <citation type="submission" date="2024-01" db="EMBL/GenBank/DDBJ databases">
        <title>Genome assemblies of Stephania.</title>
        <authorList>
            <person name="Yang L."/>
        </authorList>
    </citation>
    <scope>NUCLEOTIDE SEQUENCE [LARGE SCALE GENOMIC DNA]</scope>
    <source>
        <strain evidence="1">JXDWG</strain>
        <tissue evidence="1">Leaf</tissue>
    </source>
</reference>